<name>T1FNK8_HELRO</name>
<evidence type="ECO:0000313" key="2">
    <source>
        <dbReference type="EMBL" id="ESN94103.1"/>
    </source>
</evidence>
<dbReference type="OMA" id="WNYTENI"/>
<dbReference type="eggNOG" id="ENOG502RZVB">
    <property type="taxonomic scope" value="Eukaryota"/>
</dbReference>
<dbReference type="KEGG" id="hro:HELRODRAFT_186038"/>
<gene>
    <name evidence="3" type="primary">20210405</name>
    <name evidence="2" type="ORF">HELRODRAFT_186038</name>
</gene>
<dbReference type="GeneID" id="20210405"/>
<dbReference type="RefSeq" id="XP_009027835.1">
    <property type="nucleotide sequence ID" value="XM_009029587.1"/>
</dbReference>
<dbReference type="CTD" id="20210405"/>
<dbReference type="AlphaFoldDB" id="T1FNK8"/>
<dbReference type="PANTHER" id="PTHR35836:SF1">
    <property type="entry name" value="VCBS REPEAT-CONTAINING PROTEIN"/>
    <property type="match status" value="1"/>
</dbReference>
<accession>T1FNK8</accession>
<reference evidence="4" key="1">
    <citation type="submission" date="2012-12" db="EMBL/GenBank/DDBJ databases">
        <authorList>
            <person name="Hellsten U."/>
            <person name="Grimwood J."/>
            <person name="Chapman J.A."/>
            <person name="Shapiro H."/>
            <person name="Aerts A."/>
            <person name="Otillar R.P."/>
            <person name="Terry A.Y."/>
            <person name="Boore J.L."/>
            <person name="Simakov O."/>
            <person name="Marletaz F."/>
            <person name="Cho S.-J."/>
            <person name="Edsinger-Gonzales E."/>
            <person name="Havlak P."/>
            <person name="Kuo D.-H."/>
            <person name="Larsson T."/>
            <person name="Lv J."/>
            <person name="Arendt D."/>
            <person name="Savage R."/>
            <person name="Osoegawa K."/>
            <person name="de Jong P."/>
            <person name="Lindberg D.R."/>
            <person name="Seaver E.C."/>
            <person name="Weisblat D.A."/>
            <person name="Putnam N.H."/>
            <person name="Grigoriev I.V."/>
            <person name="Rokhsar D.S."/>
        </authorList>
    </citation>
    <scope>NUCLEOTIDE SEQUENCE</scope>
</reference>
<evidence type="ECO:0000313" key="3">
    <source>
        <dbReference type="EnsemblMetazoa" id="HelroP186038"/>
    </source>
</evidence>
<feature type="signal peptide" evidence="1">
    <location>
        <begin position="1"/>
        <end position="23"/>
    </location>
</feature>
<dbReference type="HOGENOM" id="CLU_612926_0_0_1"/>
<proteinExistence type="predicted"/>
<keyword evidence="4" id="KW-1185">Reference proteome</keyword>
<keyword evidence="1" id="KW-0732">Signal</keyword>
<dbReference type="SUPFAM" id="SSF69318">
    <property type="entry name" value="Integrin alpha N-terminal domain"/>
    <property type="match status" value="1"/>
</dbReference>
<dbReference type="EMBL" id="KB097572">
    <property type="protein sequence ID" value="ESN94103.1"/>
    <property type="molecule type" value="Genomic_DNA"/>
</dbReference>
<dbReference type="PANTHER" id="PTHR35836">
    <property type="entry name" value="VCBS REPEAT-CONTAINING PROTEIN"/>
    <property type="match status" value="1"/>
</dbReference>
<dbReference type="InParanoid" id="T1FNK8"/>
<reference evidence="3" key="3">
    <citation type="submission" date="2015-06" db="UniProtKB">
        <authorList>
            <consortium name="EnsemblMetazoa"/>
        </authorList>
    </citation>
    <scope>IDENTIFICATION</scope>
</reference>
<dbReference type="EnsemblMetazoa" id="HelroT186038">
    <property type="protein sequence ID" value="HelroP186038"/>
    <property type="gene ID" value="HelroG186038"/>
</dbReference>
<evidence type="ECO:0000313" key="4">
    <source>
        <dbReference type="Proteomes" id="UP000015101"/>
    </source>
</evidence>
<dbReference type="EMBL" id="AMQM01007139">
    <property type="status" value="NOT_ANNOTATED_CDS"/>
    <property type="molecule type" value="Genomic_DNA"/>
</dbReference>
<evidence type="ECO:0000256" key="1">
    <source>
        <dbReference type="SAM" id="SignalP"/>
    </source>
</evidence>
<protein>
    <submittedName>
        <fullName evidence="2 3">Uncharacterized protein</fullName>
    </submittedName>
</protein>
<sequence>METFKMVCCLLTCAFLLLSVANSQKLRGTVSVKNAALVSLYNDETVLNGSSKYSLLVSTYDTRPNSVDNAYVLDRPGRFLSDLRKVEPIPFDDLFNWPRQMKQLDDTDFNLDTVLIPDGANIAGKLKGHINIANVTNFKNIITYDITSPRTPNLKVSHHYTDAIFKKFSLVGGRDILTCRAVYVSGVYNNSELVHLKRPTIGDPLLAPWKDTVLMKQVCDANLVEIQFFETVLKKWDVVYAAGSNTKQLSIIWAEAKNGTQGNWDDPTHIRMLALESGRRISDVQAVDVNYDLKVDIIATVESYNGSVEIWELPAKDFRLVANYTRRVLDTYNSRAGVGTGMTPGAVYVQHPTFKKVGKPWIFVAGADDGRVYYYVPLSQDVKDWRYAKNVLVDLGARQKASGLAVVDLDGDGAMEVVVSNYVGGQLMVYSLG</sequence>
<feature type="chain" id="PRO_5010980884" evidence="1">
    <location>
        <begin position="24"/>
        <end position="433"/>
    </location>
</feature>
<reference evidence="2 4" key="2">
    <citation type="journal article" date="2013" name="Nature">
        <title>Insights into bilaterian evolution from three spiralian genomes.</title>
        <authorList>
            <person name="Simakov O."/>
            <person name="Marletaz F."/>
            <person name="Cho S.J."/>
            <person name="Edsinger-Gonzales E."/>
            <person name="Havlak P."/>
            <person name="Hellsten U."/>
            <person name="Kuo D.H."/>
            <person name="Larsson T."/>
            <person name="Lv J."/>
            <person name="Arendt D."/>
            <person name="Savage R."/>
            <person name="Osoegawa K."/>
            <person name="de Jong P."/>
            <person name="Grimwood J."/>
            <person name="Chapman J.A."/>
            <person name="Shapiro H."/>
            <person name="Aerts A."/>
            <person name="Otillar R.P."/>
            <person name="Terry A.Y."/>
            <person name="Boore J.L."/>
            <person name="Grigoriev I.V."/>
            <person name="Lindberg D.R."/>
            <person name="Seaver E.C."/>
            <person name="Weisblat D.A."/>
            <person name="Putnam N.H."/>
            <person name="Rokhsar D.S."/>
        </authorList>
    </citation>
    <scope>NUCLEOTIDE SEQUENCE</scope>
</reference>
<organism evidence="3 4">
    <name type="scientific">Helobdella robusta</name>
    <name type="common">Californian leech</name>
    <dbReference type="NCBI Taxonomy" id="6412"/>
    <lineage>
        <taxon>Eukaryota</taxon>
        <taxon>Metazoa</taxon>
        <taxon>Spiralia</taxon>
        <taxon>Lophotrochozoa</taxon>
        <taxon>Annelida</taxon>
        <taxon>Clitellata</taxon>
        <taxon>Hirudinea</taxon>
        <taxon>Rhynchobdellida</taxon>
        <taxon>Glossiphoniidae</taxon>
        <taxon>Helobdella</taxon>
    </lineage>
</organism>
<dbReference type="Proteomes" id="UP000015101">
    <property type="component" value="Unassembled WGS sequence"/>
</dbReference>
<dbReference type="OrthoDB" id="10022113at2759"/>
<dbReference type="InterPro" id="IPR028994">
    <property type="entry name" value="Integrin_alpha_N"/>
</dbReference>